<evidence type="ECO:0000313" key="1">
    <source>
        <dbReference type="EMBL" id="MEQ2199203.1"/>
    </source>
</evidence>
<dbReference type="Proteomes" id="UP001434883">
    <property type="component" value="Unassembled WGS sequence"/>
</dbReference>
<protein>
    <submittedName>
        <fullName evidence="1">Uncharacterized protein</fullName>
    </submittedName>
</protein>
<gene>
    <name evidence="1" type="ORF">XENOCAPTIV_027423</name>
</gene>
<feature type="non-terminal residue" evidence="1">
    <location>
        <position position="158"/>
    </location>
</feature>
<comment type="caution">
    <text evidence="1">The sequence shown here is derived from an EMBL/GenBank/DDBJ whole genome shotgun (WGS) entry which is preliminary data.</text>
</comment>
<name>A0ABV0QTP3_9TELE</name>
<organism evidence="1 2">
    <name type="scientific">Xenoophorus captivus</name>
    <dbReference type="NCBI Taxonomy" id="1517983"/>
    <lineage>
        <taxon>Eukaryota</taxon>
        <taxon>Metazoa</taxon>
        <taxon>Chordata</taxon>
        <taxon>Craniata</taxon>
        <taxon>Vertebrata</taxon>
        <taxon>Euteleostomi</taxon>
        <taxon>Actinopterygii</taxon>
        <taxon>Neopterygii</taxon>
        <taxon>Teleostei</taxon>
        <taxon>Neoteleostei</taxon>
        <taxon>Acanthomorphata</taxon>
        <taxon>Ovalentaria</taxon>
        <taxon>Atherinomorphae</taxon>
        <taxon>Cyprinodontiformes</taxon>
        <taxon>Goodeidae</taxon>
        <taxon>Xenoophorus</taxon>
    </lineage>
</organism>
<proteinExistence type="predicted"/>
<dbReference type="EMBL" id="JAHRIN010023926">
    <property type="protein sequence ID" value="MEQ2199203.1"/>
    <property type="molecule type" value="Genomic_DNA"/>
</dbReference>
<keyword evidence="2" id="KW-1185">Reference proteome</keyword>
<sequence length="158" mass="17641">MTFARPESPYTRVLQKVCCSCKSMEADMLLVELANALEGQVTMCSGDSDLVAVFKAYGCQGLTMRMEKGSYREGSEMHLSAFGELVCARLPGAVGTTAVRVLSHKENRLNILCDLGREDDVLLSDTRKRHDTFMGLLESYDALEMRNAKFTFDMSEYL</sequence>
<evidence type="ECO:0000313" key="2">
    <source>
        <dbReference type="Proteomes" id="UP001434883"/>
    </source>
</evidence>
<accession>A0ABV0QTP3</accession>
<reference evidence="1 2" key="1">
    <citation type="submission" date="2021-06" db="EMBL/GenBank/DDBJ databases">
        <authorList>
            <person name="Palmer J.M."/>
        </authorList>
    </citation>
    <scope>NUCLEOTIDE SEQUENCE [LARGE SCALE GENOMIC DNA]</scope>
    <source>
        <strain evidence="1 2">XC_2019</strain>
        <tissue evidence="1">Muscle</tissue>
    </source>
</reference>